<evidence type="ECO:0000313" key="2">
    <source>
        <dbReference type="Proteomes" id="UP000574067"/>
    </source>
</evidence>
<evidence type="ECO:0000313" key="1">
    <source>
        <dbReference type="EMBL" id="NML16701.1"/>
    </source>
</evidence>
<dbReference type="RefSeq" id="WP_169161606.1">
    <property type="nucleotide sequence ID" value="NZ_JABBFW010000012.1"/>
</dbReference>
<keyword evidence="2" id="KW-1185">Reference proteome</keyword>
<sequence length="83" mass="8782">MAAHDSGSTTNRHELLEANMSITRKLACMLTLGLCAGLALTGETWTRDGEEEAAAQVAQSGAAQAYVPPMQSFWVLLAMASAR</sequence>
<dbReference type="AlphaFoldDB" id="A0A848FFN0"/>
<gene>
    <name evidence="1" type="ORF">HHL10_17095</name>
</gene>
<reference evidence="1 2" key="1">
    <citation type="submission" date="2020-04" db="EMBL/GenBank/DDBJ databases">
        <title>Azohydromonas sp. isolated from soil.</title>
        <authorList>
            <person name="Dahal R.H."/>
        </authorList>
    </citation>
    <scope>NUCLEOTIDE SEQUENCE [LARGE SCALE GENOMIC DNA]</scope>
    <source>
        <strain evidence="1 2">G-1-1-14</strain>
    </source>
</reference>
<proteinExistence type="predicted"/>
<name>A0A848FFN0_9BURK</name>
<organism evidence="1 2">
    <name type="scientific">Azohydromonas caseinilytica</name>
    <dbReference type="NCBI Taxonomy" id="2728836"/>
    <lineage>
        <taxon>Bacteria</taxon>
        <taxon>Pseudomonadati</taxon>
        <taxon>Pseudomonadota</taxon>
        <taxon>Betaproteobacteria</taxon>
        <taxon>Burkholderiales</taxon>
        <taxon>Sphaerotilaceae</taxon>
        <taxon>Azohydromonas</taxon>
    </lineage>
</organism>
<accession>A0A848FFN0</accession>
<dbReference type="EMBL" id="JABBFW010000012">
    <property type="protein sequence ID" value="NML16701.1"/>
    <property type="molecule type" value="Genomic_DNA"/>
</dbReference>
<protein>
    <submittedName>
        <fullName evidence="1">Uncharacterized protein</fullName>
    </submittedName>
</protein>
<comment type="caution">
    <text evidence="1">The sequence shown here is derived from an EMBL/GenBank/DDBJ whole genome shotgun (WGS) entry which is preliminary data.</text>
</comment>
<dbReference type="Proteomes" id="UP000574067">
    <property type="component" value="Unassembled WGS sequence"/>
</dbReference>